<dbReference type="HOGENOM" id="CLU_2155396_0_0_5"/>
<sequence>MSFALNVRSVRERKLMRQSCHQHTVRLGKFHDEARTIIMHADDRAFRARGDAVAVIADRVDAQYHVIEVPEARRRLGLPSTIGVLERHRPNLAHERAKHKPRDKLLSEAQG</sequence>
<evidence type="ECO:0000313" key="3">
    <source>
        <dbReference type="Proteomes" id="UP000029492"/>
    </source>
</evidence>
<protein>
    <submittedName>
        <fullName evidence="2">Protein of unassigned function</fullName>
    </submittedName>
</protein>
<dbReference type="KEGG" id="mor:MOC_0856"/>
<accession>A0A089NL50</accession>
<dbReference type="EMBL" id="CP003811">
    <property type="protein sequence ID" value="AIQ88611.1"/>
    <property type="molecule type" value="Genomic_DNA"/>
</dbReference>
<gene>
    <name evidence="2" type="ORF">MOC_0856</name>
</gene>
<proteinExistence type="predicted"/>
<dbReference type="STRING" id="693986.MOC_0856"/>
<keyword evidence="3" id="KW-1185">Reference proteome</keyword>
<evidence type="ECO:0000256" key="1">
    <source>
        <dbReference type="SAM" id="MobiDB-lite"/>
    </source>
</evidence>
<dbReference type="AlphaFoldDB" id="A0A089NL50"/>
<dbReference type="Proteomes" id="UP000029492">
    <property type="component" value="Chromosome"/>
</dbReference>
<reference evidence="2 3" key="1">
    <citation type="journal article" date="2014" name="PLoS ONE">
        <title>Genome Information of Methylobacterium oryzae, a Plant-Probiotic Methylotroph in the Phyllosphere.</title>
        <authorList>
            <person name="Kwak M.J."/>
            <person name="Jeong H."/>
            <person name="Madhaiyan M."/>
            <person name="Lee Y."/>
            <person name="Sa T.M."/>
            <person name="Oh T.K."/>
            <person name="Kim J.F."/>
        </authorList>
    </citation>
    <scope>NUCLEOTIDE SEQUENCE [LARGE SCALE GENOMIC DNA]</scope>
    <source>
        <strain evidence="2 3">CBMB20</strain>
    </source>
</reference>
<feature type="region of interest" description="Disordered" evidence="1">
    <location>
        <begin position="89"/>
        <end position="111"/>
    </location>
</feature>
<organism evidence="2 3">
    <name type="scientific">Methylobacterium oryzae CBMB20</name>
    <dbReference type="NCBI Taxonomy" id="693986"/>
    <lineage>
        <taxon>Bacteria</taxon>
        <taxon>Pseudomonadati</taxon>
        <taxon>Pseudomonadota</taxon>
        <taxon>Alphaproteobacteria</taxon>
        <taxon>Hyphomicrobiales</taxon>
        <taxon>Methylobacteriaceae</taxon>
        <taxon>Methylobacterium</taxon>
    </lineage>
</organism>
<name>A0A089NL50_9HYPH</name>
<dbReference type="RefSeq" id="WP_148311215.1">
    <property type="nucleotide sequence ID" value="NZ_CP003811.1"/>
</dbReference>
<evidence type="ECO:0000313" key="2">
    <source>
        <dbReference type="EMBL" id="AIQ88611.1"/>
    </source>
</evidence>